<keyword evidence="9" id="KW-1185">Reference proteome</keyword>
<evidence type="ECO:0000256" key="6">
    <source>
        <dbReference type="ARBA" id="ARBA00023242"/>
    </source>
</evidence>
<evidence type="ECO:0000256" key="7">
    <source>
        <dbReference type="SAM" id="MobiDB-lite"/>
    </source>
</evidence>
<comment type="caution">
    <text evidence="8">The sequence shown here is derived from an EMBL/GenBank/DDBJ whole genome shotgun (WGS) entry which is preliminary data.</text>
</comment>
<feature type="region of interest" description="Disordered" evidence="7">
    <location>
        <begin position="1"/>
        <end position="21"/>
    </location>
</feature>
<sequence>MAKNKISKNSRAAKRAGVSTRNELKELQNVARAEKTDFSRVHIKQAILEKNSNLLQSKIDRKRESKIKNNINKRKEKIIAQYKLSQNSKLENLKIDNKALLANIEKSLNISNQLHNKIMKSKQRARYVQSARKAGWEQTNALAKQEIEQVNTIYNKEDPTTLLKSSETTEENDDVETFAQQEERLRNERNKPRNIFEALEVEYEE</sequence>
<evidence type="ECO:0000256" key="1">
    <source>
        <dbReference type="ARBA" id="ARBA00004123"/>
    </source>
</evidence>
<feature type="compositionally biased region" description="Basic residues" evidence="7">
    <location>
        <begin position="1"/>
        <end position="14"/>
    </location>
</feature>
<keyword evidence="6" id="KW-0539">Nucleus</keyword>
<dbReference type="GO" id="GO:0005737">
    <property type="term" value="C:cytoplasm"/>
    <property type="evidence" value="ECO:0007669"/>
    <property type="project" value="UniProtKB-SubCell"/>
</dbReference>
<gene>
    <name evidence="8" type="ORF">AWRI3578_g1135</name>
</gene>
<dbReference type="PANTHER" id="PTHR28280:SF1">
    <property type="entry name" value="SHUTTLING PRE-60S FACTOR ECM1"/>
    <property type="match status" value="1"/>
</dbReference>
<dbReference type="GO" id="GO:0030687">
    <property type="term" value="C:preribosome, large subunit precursor"/>
    <property type="evidence" value="ECO:0007669"/>
    <property type="project" value="TreeGrafter"/>
</dbReference>
<evidence type="ECO:0000256" key="4">
    <source>
        <dbReference type="ARBA" id="ARBA00022490"/>
    </source>
</evidence>
<evidence type="ECO:0000256" key="2">
    <source>
        <dbReference type="ARBA" id="ARBA00004496"/>
    </source>
</evidence>
<dbReference type="InterPro" id="IPR053278">
    <property type="entry name" value="Pre-60S_factor_ECM1"/>
</dbReference>
<proteinExistence type="predicted"/>
<comment type="subcellular location">
    <subcellularLocation>
        <location evidence="2">Cytoplasm</location>
    </subcellularLocation>
    <subcellularLocation>
        <location evidence="1">Nucleus</location>
    </subcellularLocation>
</comment>
<protein>
    <submittedName>
        <fullName evidence="8">Shuttling pre-60S factor ECM1</fullName>
    </submittedName>
</protein>
<name>A0A1E5RS35_9ASCO</name>
<dbReference type="GO" id="GO:0005730">
    <property type="term" value="C:nucleolus"/>
    <property type="evidence" value="ECO:0007669"/>
    <property type="project" value="TreeGrafter"/>
</dbReference>
<reference evidence="9" key="1">
    <citation type="journal article" date="2016" name="Genome Announc.">
        <title>Genome sequences of three species of Hanseniaspora isolated from spontaneous wine fermentations.</title>
        <authorList>
            <person name="Sternes P.R."/>
            <person name="Lee D."/>
            <person name="Kutyna D.R."/>
            <person name="Borneman A.R."/>
        </authorList>
    </citation>
    <scope>NUCLEOTIDE SEQUENCE [LARGE SCALE GENOMIC DNA]</scope>
    <source>
        <strain evidence="9">AWRI3578</strain>
    </source>
</reference>
<dbReference type="AlphaFoldDB" id="A0A1E5RS35"/>
<dbReference type="EMBL" id="LPNL01000003">
    <property type="protein sequence ID" value="OEJ89671.1"/>
    <property type="molecule type" value="Genomic_DNA"/>
</dbReference>
<evidence type="ECO:0000256" key="3">
    <source>
        <dbReference type="ARBA" id="ARBA00022448"/>
    </source>
</evidence>
<keyword evidence="5" id="KW-0690">Ribosome biogenesis</keyword>
<dbReference type="Proteomes" id="UP000095605">
    <property type="component" value="Unassembled WGS sequence"/>
</dbReference>
<dbReference type="PANTHER" id="PTHR28280">
    <property type="entry name" value="SHUTTLING PRE-60S FACTOR ECM1"/>
    <property type="match status" value="1"/>
</dbReference>
<keyword evidence="3" id="KW-0813">Transport</keyword>
<accession>A0A1E5RS35</accession>
<dbReference type="OrthoDB" id="4068492at2759"/>
<keyword evidence="4" id="KW-0963">Cytoplasm</keyword>
<dbReference type="InterPro" id="IPR022784">
    <property type="entry name" value="Ribosome_bgen_Alb1"/>
</dbReference>
<dbReference type="Pfam" id="PF09135">
    <property type="entry name" value="Alb1"/>
    <property type="match status" value="1"/>
</dbReference>
<organism evidence="8 9">
    <name type="scientific">Hanseniaspora opuntiae</name>
    <dbReference type="NCBI Taxonomy" id="211096"/>
    <lineage>
        <taxon>Eukaryota</taxon>
        <taxon>Fungi</taxon>
        <taxon>Dikarya</taxon>
        <taxon>Ascomycota</taxon>
        <taxon>Saccharomycotina</taxon>
        <taxon>Saccharomycetes</taxon>
        <taxon>Saccharomycodales</taxon>
        <taxon>Saccharomycodaceae</taxon>
        <taxon>Hanseniaspora</taxon>
    </lineage>
</organism>
<evidence type="ECO:0000313" key="9">
    <source>
        <dbReference type="Proteomes" id="UP000095605"/>
    </source>
</evidence>
<dbReference type="GO" id="GO:0000055">
    <property type="term" value="P:ribosomal large subunit export from nucleus"/>
    <property type="evidence" value="ECO:0007669"/>
    <property type="project" value="TreeGrafter"/>
</dbReference>
<evidence type="ECO:0000313" key="8">
    <source>
        <dbReference type="EMBL" id="OEJ89671.1"/>
    </source>
</evidence>
<evidence type="ECO:0000256" key="5">
    <source>
        <dbReference type="ARBA" id="ARBA00022517"/>
    </source>
</evidence>